<sequence length="500" mass="55862">MTLDPNDDQWYIDSGATTHLTADAGKLSTPCVSSIKSVFVDNGNQVPVLGSGHAILPHPSKPLHLKDVLHTPNVVKNLVSVRKFCRDNSVSVEFDPSGFFVKELKTGKHLTRHDSSGDLYPFTGHPTAPALSFSVSSSLPVWHFRLGHYVMDFLSFNKHIFCNKIDESFFCQSCQIAKHKRLPFKDSTSTTLRPFDLVHTDLWTSPIPSNTGFKYYLIIIDDFTHFTWFFPLKFKSETFDKIKNFHKFIQTQFTTTLKTFQCDKGGEFDNHQFHSFASTTGLHIRFSCLHTSQQNGTAERMIRRLNELMLSLLTHASLPPSFWVDALHTATYLHNILPTKLLHNRTPTSALYLKHPTYDHLRIFGCACYPNLNATKPHKFAPRSTACVFLGYPPQYRGYRCLDLSTGKILLSRYVTFDDSTFPFANLNHKPTTHPFHDSDPNPLLFHPTPPPLHTPPTTPASATTAAASPPTSATTAAAPLPSTTSPQSPPAGPNTGPIS</sequence>
<reference evidence="1 2" key="2">
    <citation type="journal article" date="2022" name="Mol. Ecol. Resour.">
        <title>The genomes of chicory, endive, great burdock and yacon provide insights into Asteraceae paleo-polyploidization history and plant inulin production.</title>
        <authorList>
            <person name="Fan W."/>
            <person name="Wang S."/>
            <person name="Wang H."/>
            <person name="Wang A."/>
            <person name="Jiang F."/>
            <person name="Liu H."/>
            <person name="Zhao H."/>
            <person name="Xu D."/>
            <person name="Zhang Y."/>
        </authorList>
    </citation>
    <scope>NUCLEOTIDE SEQUENCE [LARGE SCALE GENOMIC DNA]</scope>
    <source>
        <strain evidence="2">cv. Niubang</strain>
    </source>
</reference>
<dbReference type="Proteomes" id="UP001055879">
    <property type="component" value="Linkage Group LG16"/>
</dbReference>
<organism evidence="1 2">
    <name type="scientific">Arctium lappa</name>
    <name type="common">Greater burdock</name>
    <name type="synonym">Lappa major</name>
    <dbReference type="NCBI Taxonomy" id="4217"/>
    <lineage>
        <taxon>Eukaryota</taxon>
        <taxon>Viridiplantae</taxon>
        <taxon>Streptophyta</taxon>
        <taxon>Embryophyta</taxon>
        <taxon>Tracheophyta</taxon>
        <taxon>Spermatophyta</taxon>
        <taxon>Magnoliopsida</taxon>
        <taxon>eudicotyledons</taxon>
        <taxon>Gunneridae</taxon>
        <taxon>Pentapetalae</taxon>
        <taxon>asterids</taxon>
        <taxon>campanulids</taxon>
        <taxon>Asterales</taxon>
        <taxon>Asteraceae</taxon>
        <taxon>Carduoideae</taxon>
        <taxon>Cardueae</taxon>
        <taxon>Arctiinae</taxon>
        <taxon>Arctium</taxon>
    </lineage>
</organism>
<reference evidence="2" key="1">
    <citation type="journal article" date="2022" name="Mol. Ecol. Resour.">
        <title>The genomes of chicory, endive, great burdock and yacon provide insights into Asteraceae palaeo-polyploidization history and plant inulin production.</title>
        <authorList>
            <person name="Fan W."/>
            <person name="Wang S."/>
            <person name="Wang H."/>
            <person name="Wang A."/>
            <person name="Jiang F."/>
            <person name="Liu H."/>
            <person name="Zhao H."/>
            <person name="Xu D."/>
            <person name="Zhang Y."/>
        </authorList>
    </citation>
    <scope>NUCLEOTIDE SEQUENCE [LARGE SCALE GENOMIC DNA]</scope>
    <source>
        <strain evidence="2">cv. Niubang</strain>
    </source>
</reference>
<dbReference type="EMBL" id="CM042062">
    <property type="protein sequence ID" value="KAI3668990.1"/>
    <property type="molecule type" value="Genomic_DNA"/>
</dbReference>
<accession>A0ACB8XMG5</accession>
<keyword evidence="2" id="KW-1185">Reference proteome</keyword>
<name>A0ACB8XMG5_ARCLA</name>
<gene>
    <name evidence="1" type="ORF">L6452_40208</name>
</gene>
<comment type="caution">
    <text evidence="1">The sequence shown here is derived from an EMBL/GenBank/DDBJ whole genome shotgun (WGS) entry which is preliminary data.</text>
</comment>
<protein>
    <submittedName>
        <fullName evidence="1">Uncharacterized protein</fullName>
    </submittedName>
</protein>
<proteinExistence type="predicted"/>
<evidence type="ECO:0000313" key="2">
    <source>
        <dbReference type="Proteomes" id="UP001055879"/>
    </source>
</evidence>
<evidence type="ECO:0000313" key="1">
    <source>
        <dbReference type="EMBL" id="KAI3668990.1"/>
    </source>
</evidence>